<keyword evidence="2" id="KW-0614">Plasmid</keyword>
<gene>
    <name evidence="2" type="ordered locus">Mkms_6014</name>
</gene>
<sequence>MSGAAAGGGDLDLEEGDGRGEAADGQHRHFGYWIDRDGGRARCYGCGFQFAGTDDTAEDWQPA</sequence>
<dbReference type="OrthoDB" id="4721343at2"/>
<dbReference type="EMBL" id="CP000520">
    <property type="protein sequence ID" value="ABL95186.1"/>
    <property type="molecule type" value="Genomic_DNA"/>
</dbReference>
<reference evidence="2" key="1">
    <citation type="submission" date="2006-12" db="EMBL/GenBank/DDBJ databases">
        <title>Complete sequence of plasmid pMKMS02 of Mycobacterium sp. KMS.</title>
        <authorList>
            <consortium name="US DOE Joint Genome Institute"/>
            <person name="Copeland A."/>
            <person name="Lucas S."/>
            <person name="Lapidus A."/>
            <person name="Barry K."/>
            <person name="Detter J.C."/>
            <person name="Glavina del Rio T."/>
            <person name="Hammon N."/>
            <person name="Israni S."/>
            <person name="Dalin E."/>
            <person name="Tice H."/>
            <person name="Pitluck S."/>
            <person name="Kiss H."/>
            <person name="Brettin T."/>
            <person name="Bruce D."/>
            <person name="Han C."/>
            <person name="Tapia R."/>
            <person name="Gilna P."/>
            <person name="Schmutz J."/>
            <person name="Larimer F."/>
            <person name="Land M."/>
            <person name="Hauser L."/>
            <person name="Kyrpides N."/>
            <person name="Mikhailova N."/>
            <person name="Miller C.D."/>
            <person name="Richardson P."/>
        </authorList>
    </citation>
    <scope>NUCLEOTIDE SEQUENCE [LARGE SCALE GENOMIC DNA]</scope>
    <source>
        <strain evidence="2">KMS</strain>
        <plasmid evidence="2">pMKMS02</plasmid>
    </source>
</reference>
<feature type="compositionally biased region" description="Gly residues" evidence="1">
    <location>
        <begin position="1"/>
        <end position="10"/>
    </location>
</feature>
<dbReference type="HOGENOM" id="CLU_2881095_0_0_11"/>
<feature type="region of interest" description="Disordered" evidence="1">
    <location>
        <begin position="1"/>
        <end position="26"/>
    </location>
</feature>
<protein>
    <submittedName>
        <fullName evidence="2">Uncharacterized protein</fullName>
    </submittedName>
</protein>
<dbReference type="KEGG" id="mkm:Mkms_6014"/>
<proteinExistence type="predicted"/>
<dbReference type="AlphaFoldDB" id="A1UQS8"/>
<organism evidence="2">
    <name type="scientific">Mycobacterium sp. (strain KMS)</name>
    <dbReference type="NCBI Taxonomy" id="189918"/>
    <lineage>
        <taxon>Bacteria</taxon>
        <taxon>Bacillati</taxon>
        <taxon>Actinomycetota</taxon>
        <taxon>Actinomycetes</taxon>
        <taxon>Mycobacteriales</taxon>
        <taxon>Mycobacteriaceae</taxon>
        <taxon>Mycobacterium</taxon>
    </lineage>
</organism>
<evidence type="ECO:0000313" key="2">
    <source>
        <dbReference type="EMBL" id="ABL95186.1"/>
    </source>
</evidence>
<accession>A1UQS8</accession>
<evidence type="ECO:0000256" key="1">
    <source>
        <dbReference type="SAM" id="MobiDB-lite"/>
    </source>
</evidence>
<name>A1UQS8_MYCSK</name>
<feature type="compositionally biased region" description="Basic and acidic residues" evidence="1">
    <location>
        <begin position="16"/>
        <end position="26"/>
    </location>
</feature>
<geneLocation type="plasmid" evidence="2">
    <name>pMKMS02</name>
</geneLocation>